<evidence type="ECO:0000256" key="3">
    <source>
        <dbReference type="ARBA" id="ARBA00022692"/>
    </source>
</evidence>
<dbReference type="GO" id="GO:0050909">
    <property type="term" value="P:sensory perception of taste"/>
    <property type="evidence" value="ECO:0007669"/>
    <property type="project" value="InterPro"/>
</dbReference>
<feature type="transmembrane region" description="Helical" evidence="6">
    <location>
        <begin position="243"/>
        <end position="265"/>
    </location>
</feature>
<dbReference type="EMBL" id="CAKKLH010000079">
    <property type="protein sequence ID" value="CAH0102348.1"/>
    <property type="molecule type" value="Genomic_DNA"/>
</dbReference>
<keyword evidence="3 6" id="KW-0812">Transmembrane</keyword>
<evidence type="ECO:0000256" key="5">
    <source>
        <dbReference type="ARBA" id="ARBA00023136"/>
    </source>
</evidence>
<comment type="subcellular location">
    <subcellularLocation>
        <location evidence="1">Cell membrane</location>
        <topology evidence="1">Multi-pass membrane protein</topology>
    </subcellularLocation>
</comment>
<protein>
    <submittedName>
        <fullName evidence="7">Uncharacterized protein</fullName>
    </submittedName>
</protein>
<name>A0A8J2WD24_9CRUS</name>
<keyword evidence="4 6" id="KW-1133">Transmembrane helix</keyword>
<gene>
    <name evidence="7" type="ORF">DGAL_LOCUS4743</name>
</gene>
<dbReference type="InterPro" id="IPR013604">
    <property type="entry name" value="7TM_chemorcpt"/>
</dbReference>
<feature type="transmembrane region" description="Helical" evidence="6">
    <location>
        <begin position="45"/>
        <end position="65"/>
    </location>
</feature>
<sequence>MSVFEQLRPFVSLCQACGVFPFTIEEDFTSKKFVRFNFSFRNLTTWWFMLLFVLQLVITVGLVYLSTSQMEDLSIDSNLPITMAVVFGVNWASSISPIFISHWIVLHYRQLRRAVEIIQDVESLFGEKFIAQHKSSVMKRFIIGFILVIATATGWIMMFAPVFQSMFPPDMLQNATITAALFSITMLIIVMFDCTFFLAHLCYYIIAHYIKLLLPYSDFGVGDKDLVTSSKGFIHTNVVLEKYISAFTFLFFTGWIRILIFLSAADLPINQVRIFREHIITSMSCAEEIQAEAKKITAMTTLMQIDEERLRLSAAGLFKVGMFLIPAVSIFYYFKTLKFISTHKM</sequence>
<keyword evidence="2" id="KW-1003">Cell membrane</keyword>
<evidence type="ECO:0000256" key="1">
    <source>
        <dbReference type="ARBA" id="ARBA00004651"/>
    </source>
</evidence>
<feature type="transmembrane region" description="Helical" evidence="6">
    <location>
        <begin position="180"/>
        <end position="206"/>
    </location>
</feature>
<dbReference type="Pfam" id="PF08395">
    <property type="entry name" value="7tm_7"/>
    <property type="match status" value="1"/>
</dbReference>
<evidence type="ECO:0000256" key="4">
    <source>
        <dbReference type="ARBA" id="ARBA00022989"/>
    </source>
</evidence>
<keyword evidence="5 6" id="KW-0472">Membrane</keyword>
<accession>A0A8J2WD24</accession>
<organism evidence="7 8">
    <name type="scientific">Daphnia galeata</name>
    <dbReference type="NCBI Taxonomy" id="27404"/>
    <lineage>
        <taxon>Eukaryota</taxon>
        <taxon>Metazoa</taxon>
        <taxon>Ecdysozoa</taxon>
        <taxon>Arthropoda</taxon>
        <taxon>Crustacea</taxon>
        <taxon>Branchiopoda</taxon>
        <taxon>Diplostraca</taxon>
        <taxon>Cladocera</taxon>
        <taxon>Anomopoda</taxon>
        <taxon>Daphniidae</taxon>
        <taxon>Daphnia</taxon>
    </lineage>
</organism>
<feature type="transmembrane region" description="Helical" evidence="6">
    <location>
        <begin position="312"/>
        <end position="334"/>
    </location>
</feature>
<dbReference type="AlphaFoldDB" id="A0A8J2WD24"/>
<proteinExistence type="predicted"/>
<feature type="transmembrane region" description="Helical" evidence="6">
    <location>
        <begin position="85"/>
        <end position="106"/>
    </location>
</feature>
<comment type="caution">
    <text evidence="7">The sequence shown here is derived from an EMBL/GenBank/DDBJ whole genome shotgun (WGS) entry which is preliminary data.</text>
</comment>
<dbReference type="OrthoDB" id="6368155at2759"/>
<dbReference type="GO" id="GO:0005886">
    <property type="term" value="C:plasma membrane"/>
    <property type="evidence" value="ECO:0007669"/>
    <property type="project" value="UniProtKB-SubCell"/>
</dbReference>
<keyword evidence="8" id="KW-1185">Reference proteome</keyword>
<dbReference type="Proteomes" id="UP000789390">
    <property type="component" value="Unassembled WGS sequence"/>
</dbReference>
<evidence type="ECO:0000313" key="7">
    <source>
        <dbReference type="EMBL" id="CAH0102348.1"/>
    </source>
</evidence>
<evidence type="ECO:0000313" key="8">
    <source>
        <dbReference type="Proteomes" id="UP000789390"/>
    </source>
</evidence>
<reference evidence="7" key="1">
    <citation type="submission" date="2021-11" db="EMBL/GenBank/DDBJ databases">
        <authorList>
            <person name="Schell T."/>
        </authorList>
    </citation>
    <scope>NUCLEOTIDE SEQUENCE</scope>
    <source>
        <strain evidence="7">M5</strain>
    </source>
</reference>
<evidence type="ECO:0000256" key="2">
    <source>
        <dbReference type="ARBA" id="ARBA00022475"/>
    </source>
</evidence>
<evidence type="ECO:0000256" key="6">
    <source>
        <dbReference type="SAM" id="Phobius"/>
    </source>
</evidence>
<feature type="transmembrane region" description="Helical" evidence="6">
    <location>
        <begin position="141"/>
        <end position="160"/>
    </location>
</feature>